<keyword evidence="6" id="KW-1185">Reference proteome</keyword>
<name>A0A667Z3J9_9TELE</name>
<accession>A0A667Z3J9</accession>
<evidence type="ECO:0000259" key="4">
    <source>
        <dbReference type="Pfam" id="PF01753"/>
    </source>
</evidence>
<dbReference type="InterPro" id="IPR002893">
    <property type="entry name" value="Znf_MYND"/>
</dbReference>
<protein>
    <recommendedName>
        <fullName evidence="4">MYND-type domain-containing protein</fullName>
    </recommendedName>
</protein>
<keyword evidence="1" id="KW-0479">Metal-binding</keyword>
<evidence type="ECO:0000256" key="2">
    <source>
        <dbReference type="ARBA" id="ARBA00022771"/>
    </source>
</evidence>
<dbReference type="InterPro" id="IPR046341">
    <property type="entry name" value="SET_dom_sf"/>
</dbReference>
<keyword evidence="3" id="KW-0862">Zinc</keyword>
<reference evidence="5" key="1">
    <citation type="submission" date="2019-06" db="EMBL/GenBank/DDBJ databases">
        <authorList>
            <consortium name="Wellcome Sanger Institute Data Sharing"/>
        </authorList>
    </citation>
    <scope>NUCLEOTIDE SEQUENCE [LARGE SCALE GENOMIC DNA]</scope>
</reference>
<dbReference type="Pfam" id="PF01753">
    <property type="entry name" value="zf-MYND"/>
    <property type="match status" value="1"/>
</dbReference>
<dbReference type="GO" id="GO:0008270">
    <property type="term" value="F:zinc ion binding"/>
    <property type="evidence" value="ECO:0007669"/>
    <property type="project" value="UniProtKB-KW"/>
</dbReference>
<dbReference type="PANTHER" id="PTHR47085:SF1">
    <property type="entry name" value="ZINC FINGER MYND DOMAIN-CONTAINING PROTEIN 15"/>
    <property type="match status" value="1"/>
</dbReference>
<feature type="domain" description="MYND-type" evidence="4">
    <location>
        <begin position="200"/>
        <end position="239"/>
    </location>
</feature>
<dbReference type="Gene3D" id="2.170.270.10">
    <property type="entry name" value="SET domain"/>
    <property type="match status" value="1"/>
</dbReference>
<dbReference type="PANTHER" id="PTHR47085">
    <property type="entry name" value="ZINC FINGER MYND DOMAIN-CONTAINING PROTEIN 15"/>
    <property type="match status" value="1"/>
</dbReference>
<dbReference type="AlphaFoldDB" id="A0A667Z3J9"/>
<evidence type="ECO:0000313" key="5">
    <source>
        <dbReference type="Ensembl" id="ENSMMDP00005027756.1"/>
    </source>
</evidence>
<evidence type="ECO:0000256" key="1">
    <source>
        <dbReference type="ARBA" id="ARBA00022723"/>
    </source>
</evidence>
<reference evidence="5" key="2">
    <citation type="submission" date="2025-08" db="UniProtKB">
        <authorList>
            <consortium name="Ensembl"/>
        </authorList>
    </citation>
    <scope>IDENTIFICATION</scope>
</reference>
<organism evidence="5 6">
    <name type="scientific">Myripristis murdjan</name>
    <name type="common">pinecone soldierfish</name>
    <dbReference type="NCBI Taxonomy" id="586833"/>
    <lineage>
        <taxon>Eukaryota</taxon>
        <taxon>Metazoa</taxon>
        <taxon>Chordata</taxon>
        <taxon>Craniata</taxon>
        <taxon>Vertebrata</taxon>
        <taxon>Euteleostomi</taxon>
        <taxon>Actinopterygii</taxon>
        <taxon>Neopterygii</taxon>
        <taxon>Teleostei</taxon>
        <taxon>Neoteleostei</taxon>
        <taxon>Acanthomorphata</taxon>
        <taxon>Holocentriformes</taxon>
        <taxon>Holocentridae</taxon>
        <taxon>Myripristis</taxon>
    </lineage>
</organism>
<sequence>MELVSGYRDPLMDFSETMAQWHRSFQSMHNVWDHTKNFWADPLPDYPQDSSPYWILHRLDCSGPGLVAACRLQQAGIEPQHLSECHMKTSLKDSTSYSTLDSCVGQSILLVSDASGLPLGYDVLEQSWPSCLGGVDQAGGDGEGAMRILCKVVALLRRCVEAPMTGGKPRKPQGLRLNDRVLHRSGPGAFIMRWPAAHYCHVCKKRSFPSQLKACSQCEAVLYCSDQCFQADANHEPWCAKLATYLDHTAQLAKLPFSYAAEVTSEDFNVEDFLFRNRLLGGYWLHWSLLVRSPRCQLPPPGEQPTEPCSLWLAGWCTCLCVSVVSSSVSWRQYYEWRGLSLSCPVAPVLSSALSIYYIVTSLVPTHCECCSALLSLHSLRRATCEKPSRGTTFCCIRVKGHRRAYHMLQGPKPDLVIGESVGACLECISLKVPAYFCELSELSCECSQQVMNQATGGAVSPPLINPFHCPLRITGGDNRSGVGPRPVPIFSPDYLIW</sequence>
<reference evidence="5" key="3">
    <citation type="submission" date="2025-09" db="UniProtKB">
        <authorList>
            <consortium name="Ensembl"/>
        </authorList>
    </citation>
    <scope>IDENTIFICATION</scope>
</reference>
<evidence type="ECO:0000256" key="3">
    <source>
        <dbReference type="ARBA" id="ARBA00022833"/>
    </source>
</evidence>
<dbReference type="Gene3D" id="6.10.140.2220">
    <property type="match status" value="1"/>
</dbReference>
<proteinExistence type="predicted"/>
<keyword evidence="2" id="KW-0863">Zinc-finger</keyword>
<evidence type="ECO:0000313" key="6">
    <source>
        <dbReference type="Proteomes" id="UP000472263"/>
    </source>
</evidence>
<dbReference type="GO" id="GO:0042826">
    <property type="term" value="F:histone deacetylase binding"/>
    <property type="evidence" value="ECO:0007669"/>
    <property type="project" value="InterPro"/>
</dbReference>
<dbReference type="InterPro" id="IPR042989">
    <property type="entry name" value="ZMY15"/>
</dbReference>
<dbReference type="SUPFAM" id="SSF144232">
    <property type="entry name" value="HIT/MYND zinc finger-like"/>
    <property type="match status" value="1"/>
</dbReference>
<dbReference type="GeneTree" id="ENSGT00390000000527"/>
<dbReference type="Ensembl" id="ENSMMDT00005028426.1">
    <property type="protein sequence ID" value="ENSMMDP00005027756.1"/>
    <property type="gene ID" value="ENSMMDG00005013298.1"/>
</dbReference>
<dbReference type="Proteomes" id="UP000472263">
    <property type="component" value="Chromosome 18"/>
</dbReference>
<dbReference type="GO" id="GO:0045892">
    <property type="term" value="P:negative regulation of DNA-templated transcription"/>
    <property type="evidence" value="ECO:0007669"/>
    <property type="project" value="InterPro"/>
</dbReference>